<sequence>MERRAGPLADRLDAVLEGLLEHYRVHAPVRATELGDTSADHAIDDWGPEAVATRLRDVERLDRQLSDAVGADTATHQDPDSVPTHPGPESVPTHPGPESVPTHPGPESVPTHPGPESVPTHPGPESVPTHPGDRADAALLADELAGLRHELAVAQLHLRDPRLYLDVVAGAVGGLQRPDATPGHALAARLDGIPRLLAQARTNLEAVSEPHRDAALARVDRVTRLIEKAGAGPSAAEAADRAARALHAWAGWLEQTPATGPWRAGEDGWQCAARAALGVEVDAHDLSEHADAALSAAGADAERRATDLDGSARAGRGVVDRALAALTHDRPPRDELLGVAANLVSEVVEEVAEGGTFPPPAAHPLRIEAVAATGGGLARLRPPPPLDPTHASILEVAVPDDPEAGTVLGAGDVHALRAAALHEVYPGHHLHVAYLRAHERRVRRVLRNPVLVEGWALYAERTIVRRGVGNPKMRLAREVMDCWGIAEALVDLGLHTRGWDADRAERLLVERAHVDPPRARATVRRARLDPARRSVYAIGGRLLGELRATWPYSDTAFHTAVLEAGAPPPRALPPLLQQVARRGG</sequence>
<keyword evidence="3" id="KW-1185">Reference proteome</keyword>
<dbReference type="Proteomes" id="UP000291469">
    <property type="component" value="Chromosome"/>
</dbReference>
<dbReference type="Pfam" id="PF05960">
    <property type="entry name" value="DUF885"/>
    <property type="match status" value="1"/>
</dbReference>
<organism evidence="2 3">
    <name type="scientific">Egibacter rhizosphaerae</name>
    <dbReference type="NCBI Taxonomy" id="1670831"/>
    <lineage>
        <taxon>Bacteria</taxon>
        <taxon>Bacillati</taxon>
        <taxon>Actinomycetota</taxon>
        <taxon>Nitriliruptoria</taxon>
        <taxon>Egibacterales</taxon>
        <taxon>Egibacteraceae</taxon>
        <taxon>Egibacter</taxon>
    </lineage>
</organism>
<evidence type="ECO:0000256" key="1">
    <source>
        <dbReference type="SAM" id="MobiDB-lite"/>
    </source>
</evidence>
<feature type="region of interest" description="Disordered" evidence="1">
    <location>
        <begin position="69"/>
        <end position="133"/>
    </location>
</feature>
<accession>A0A411YCQ4</accession>
<gene>
    <name evidence="2" type="ORF">ER308_04790</name>
</gene>
<evidence type="ECO:0000313" key="2">
    <source>
        <dbReference type="EMBL" id="QBI18927.1"/>
    </source>
</evidence>
<protein>
    <submittedName>
        <fullName evidence="2">DUF885 family protein</fullName>
    </submittedName>
</protein>
<proteinExistence type="predicted"/>
<dbReference type="RefSeq" id="WP_131153924.1">
    <property type="nucleotide sequence ID" value="NZ_CP036402.1"/>
</dbReference>
<dbReference type="InterPro" id="IPR010281">
    <property type="entry name" value="DUF885"/>
</dbReference>
<name>A0A411YCQ4_9ACTN</name>
<dbReference type="PANTHER" id="PTHR33361">
    <property type="entry name" value="GLR0591 PROTEIN"/>
    <property type="match status" value="1"/>
</dbReference>
<evidence type="ECO:0000313" key="3">
    <source>
        <dbReference type="Proteomes" id="UP000291469"/>
    </source>
</evidence>
<dbReference type="EMBL" id="CP036402">
    <property type="protein sequence ID" value="QBI18927.1"/>
    <property type="molecule type" value="Genomic_DNA"/>
</dbReference>
<dbReference type="KEGG" id="erz:ER308_04790"/>
<dbReference type="PANTHER" id="PTHR33361:SF15">
    <property type="entry name" value="DUF885 FAMILY LIPOPROTEIN"/>
    <property type="match status" value="1"/>
</dbReference>
<dbReference type="OrthoDB" id="9760040at2"/>
<dbReference type="AlphaFoldDB" id="A0A411YCQ4"/>
<reference evidence="2 3" key="1">
    <citation type="submission" date="2019-01" db="EMBL/GenBank/DDBJ databases">
        <title>Egibacter rhizosphaerae EGI 80759T.</title>
        <authorList>
            <person name="Chen D.-D."/>
            <person name="Tian Y."/>
            <person name="Jiao J.-Y."/>
            <person name="Zhang X.-T."/>
            <person name="Zhang Y.-G."/>
            <person name="Zhang Y."/>
            <person name="Xiao M."/>
            <person name="Shu W.-S."/>
            <person name="Li W.-J."/>
        </authorList>
    </citation>
    <scope>NUCLEOTIDE SEQUENCE [LARGE SCALE GENOMIC DNA]</scope>
    <source>
        <strain evidence="2 3">EGI 80759</strain>
    </source>
</reference>